<dbReference type="Gene3D" id="3.40.50.720">
    <property type="entry name" value="NAD(P)-binding Rossmann-like Domain"/>
    <property type="match status" value="1"/>
</dbReference>
<dbReference type="NCBIfam" id="TIGR01733">
    <property type="entry name" value="AA-adenyl-dom"/>
    <property type="match status" value="1"/>
</dbReference>
<keyword evidence="1" id="KW-0596">Phosphopantetheine</keyword>
<dbReference type="VEuPathDB" id="FungiDB:FOC1_g10009355"/>
<dbReference type="InterPro" id="IPR000873">
    <property type="entry name" value="AMP-dep_synth/lig_dom"/>
</dbReference>
<name>A0A420MFI1_FUSOX</name>
<dbReference type="InterPro" id="IPR010071">
    <property type="entry name" value="AA_adenyl_dom"/>
</dbReference>
<accession>A0A420MFI1</accession>
<dbReference type="Pfam" id="PF00550">
    <property type="entry name" value="PP-binding"/>
    <property type="match status" value="1"/>
</dbReference>
<feature type="domain" description="Carrier" evidence="5">
    <location>
        <begin position="525"/>
        <end position="604"/>
    </location>
</feature>
<keyword evidence="2" id="KW-0597">Phosphoprotein</keyword>
<dbReference type="VEuPathDB" id="FungiDB:FOXG_02458"/>
<dbReference type="Pfam" id="PF07993">
    <property type="entry name" value="NAD_binding_4"/>
    <property type="match status" value="1"/>
</dbReference>
<dbReference type="Gene3D" id="3.30.300.30">
    <property type="match status" value="1"/>
</dbReference>
<evidence type="ECO:0000256" key="2">
    <source>
        <dbReference type="ARBA" id="ARBA00022553"/>
    </source>
</evidence>
<dbReference type="Pfam" id="PF13193">
    <property type="entry name" value="AMP-binding_C"/>
    <property type="match status" value="1"/>
</dbReference>
<dbReference type="PANTHER" id="PTHR44845">
    <property type="entry name" value="CARRIER DOMAIN-CONTAINING PROTEIN"/>
    <property type="match status" value="1"/>
</dbReference>
<dbReference type="VEuPathDB" id="FungiDB:FOZG_04725"/>
<dbReference type="PROSITE" id="PS50075">
    <property type="entry name" value="CARRIER"/>
    <property type="match status" value="1"/>
</dbReference>
<protein>
    <submittedName>
        <fullName evidence="6">Linear gramicidin synthase subunit D</fullName>
    </submittedName>
</protein>
<dbReference type="Proteomes" id="UP000285084">
    <property type="component" value="Unassembled WGS sequence"/>
</dbReference>
<keyword evidence="3" id="KW-0436">Ligase</keyword>
<dbReference type="VEuPathDB" id="FungiDB:HZS61_010340"/>
<dbReference type="GO" id="GO:0016874">
    <property type="term" value="F:ligase activity"/>
    <property type="evidence" value="ECO:0007669"/>
    <property type="project" value="UniProtKB-KW"/>
</dbReference>
<dbReference type="InterPro" id="IPR020845">
    <property type="entry name" value="AMP-binding_CS"/>
</dbReference>
<dbReference type="SUPFAM" id="SSF47336">
    <property type="entry name" value="ACP-like"/>
    <property type="match status" value="1"/>
</dbReference>
<dbReference type="EMBL" id="MRCX01000265">
    <property type="protein sequence ID" value="RKK66772.1"/>
    <property type="molecule type" value="Genomic_DNA"/>
</dbReference>
<dbReference type="InterPro" id="IPR045851">
    <property type="entry name" value="AMP-bd_C_sf"/>
</dbReference>
<dbReference type="InterPro" id="IPR025110">
    <property type="entry name" value="AMP-bd_C"/>
</dbReference>
<dbReference type="CDD" id="cd05930">
    <property type="entry name" value="A_NRPS"/>
    <property type="match status" value="1"/>
</dbReference>
<dbReference type="VEuPathDB" id="FungiDB:FOC4_g10010834"/>
<dbReference type="FunFam" id="3.40.50.980:FF:000001">
    <property type="entry name" value="Non-ribosomal peptide synthetase"/>
    <property type="match status" value="1"/>
</dbReference>
<dbReference type="Gene3D" id="1.10.1200.10">
    <property type="entry name" value="ACP-like"/>
    <property type="match status" value="1"/>
</dbReference>
<dbReference type="InterPro" id="IPR009081">
    <property type="entry name" value="PP-bd_ACP"/>
</dbReference>
<dbReference type="NCBIfam" id="TIGR01746">
    <property type="entry name" value="Thioester-redct"/>
    <property type="match status" value="1"/>
</dbReference>
<evidence type="ECO:0000256" key="4">
    <source>
        <dbReference type="ARBA" id="ARBA00029454"/>
    </source>
</evidence>
<organism evidence="6 7">
    <name type="scientific">Fusarium oxysporum</name>
    <name type="common">Fusarium vascular wilt</name>
    <dbReference type="NCBI Taxonomy" id="5507"/>
    <lineage>
        <taxon>Eukaryota</taxon>
        <taxon>Fungi</taxon>
        <taxon>Dikarya</taxon>
        <taxon>Ascomycota</taxon>
        <taxon>Pezizomycotina</taxon>
        <taxon>Sordariomycetes</taxon>
        <taxon>Hypocreomycetidae</taxon>
        <taxon>Hypocreales</taxon>
        <taxon>Nectriaceae</taxon>
        <taxon>Fusarium</taxon>
        <taxon>Fusarium oxysporum species complex</taxon>
    </lineage>
</organism>
<evidence type="ECO:0000313" key="7">
    <source>
        <dbReference type="Proteomes" id="UP000285084"/>
    </source>
</evidence>
<reference evidence="6 7" key="1">
    <citation type="journal article" date="2018" name="Sci. Rep.">
        <title>Characterisation of pathogen-specific regions and novel effector candidates in Fusarium oxysporum f. sp. cepae.</title>
        <authorList>
            <person name="Armitage A.D."/>
            <person name="Taylor A."/>
            <person name="Sobczyk M.K."/>
            <person name="Baxter L."/>
            <person name="Greenfield B.P."/>
            <person name="Bates H.J."/>
            <person name="Wilson F."/>
            <person name="Jackson A.C."/>
            <person name="Ott S."/>
            <person name="Harrison R.J."/>
            <person name="Clarkson J.P."/>
        </authorList>
    </citation>
    <scope>NUCLEOTIDE SEQUENCE [LARGE SCALE GENOMIC DNA]</scope>
    <source>
        <strain evidence="6 7">Fo_A13</strain>
    </source>
</reference>
<dbReference type="SUPFAM" id="SSF56801">
    <property type="entry name" value="Acetyl-CoA synthetase-like"/>
    <property type="match status" value="1"/>
</dbReference>
<dbReference type="AlphaFoldDB" id="A0A420MFI1"/>
<gene>
    <name evidence="6" type="ORF">BFJ69_g15095</name>
</gene>
<dbReference type="SUPFAM" id="SSF51735">
    <property type="entry name" value="NAD(P)-binding Rossmann-fold domains"/>
    <property type="match status" value="1"/>
</dbReference>
<dbReference type="VEuPathDB" id="FungiDB:FOIG_05313"/>
<dbReference type="PROSITE" id="PS00455">
    <property type="entry name" value="AMP_BINDING"/>
    <property type="match status" value="1"/>
</dbReference>
<evidence type="ECO:0000259" key="5">
    <source>
        <dbReference type="PROSITE" id="PS50075"/>
    </source>
</evidence>
<dbReference type="PANTHER" id="PTHR44845:SF6">
    <property type="entry name" value="BETA-ALANINE-ACTIVATING ENZYME"/>
    <property type="match status" value="1"/>
</dbReference>
<dbReference type="VEuPathDB" id="FungiDB:FOMG_04548"/>
<evidence type="ECO:0000256" key="1">
    <source>
        <dbReference type="ARBA" id="ARBA00022450"/>
    </source>
</evidence>
<dbReference type="InterPro" id="IPR036291">
    <property type="entry name" value="NAD(P)-bd_dom_sf"/>
</dbReference>
<sequence length="999" mass="110131">MTDVSTFGQGRCAMDLFEQNVSITPQKLGVLSRRGILTYAALNDRANQLSYHIRSLGIGREDVVAVSLERGVDYVIALLALWKAGAAYLPLDVSMPHRRMQFMAADSGACCLISSKGVTDRKTIGEFCLTTLYLDDMEFITKLRSYPCVNSLRATDHQHLAYILYTSGTTGKPKGVAITHDNILNMVEDIRHSQEIVTTDRVMLFAPFCFDASIRDIVGALSSGASLYIPEENEVLPDKLVQTLRQQRITYVVVTPSVLRACVAESLPSLRTIVVAGEMPHKDLIKTWGRGRILINAYGPTEATVCSSKRIYLDGCLPPNCPISIGRAILNTRIYILDNSGEAVGMGDVGEICVSGLGVSRRGYLNLPDRNAESFDDDLLHSCRRYKTGDIGRILPNGEIEILGRKEADTQIKLHGQRIEGGEVEALLRSHPSVLDAVVVLRGAETARRLVAYVLLSRLDSECVQSDISTHLDAFLRDRLPSYSVPSNICFINSFPLGRTNKLDLDALPDPTTLATSVKLLDTTELLTAPQRQVLNSLIRVLGLPADLPVRPDMTYAELGGTSLLASTFVQQLNQDLGCEIHLGQVYRQNVSISRLADLISQPQNRLSPIPSDLHNRVHLSYEIHPDGNSLSGRPNQNILLTGATGFLGAHVLAELLLLGGLDVSCIVRASNPRTAFGRVKASLQTWSLWREDFVGRLHALPGDISQPFLGMTLDDYHQLAQDVGVVWHCAAVVNFISPYTDLEEPNVKGTVEVLRFASTLFSKKLVYVSTLAVFFGAGNKLRCGTELSTREVGQEIVTGYAQTKWLAEQLVLEYQRRGGHVLICRPGRLLGREDSGKCPHDDFIVRLIHSFLELGAAPDIEWEIDLTPVGTCAKAMIDLASQAKTGIYHFVNDRTVSLRAMVNCIASLGHSIRLVPYNDWRESISASRNLGPLTSLFRDPVDKSKLSAFEILLRNTVFRTSRYSMSSMGLALKDKQLLAFRESSDLLTIYLKDMGILL</sequence>
<dbReference type="Pfam" id="PF00501">
    <property type="entry name" value="AMP-binding"/>
    <property type="match status" value="1"/>
</dbReference>
<dbReference type="InterPro" id="IPR010080">
    <property type="entry name" value="Thioester_reductase-like_dom"/>
</dbReference>
<proteinExistence type="inferred from homology"/>
<dbReference type="InterPro" id="IPR042099">
    <property type="entry name" value="ANL_N_sf"/>
</dbReference>
<dbReference type="CDD" id="cd05235">
    <property type="entry name" value="SDR_e1"/>
    <property type="match status" value="1"/>
</dbReference>
<dbReference type="InterPro" id="IPR013120">
    <property type="entry name" value="FAR_NAD-bd"/>
</dbReference>
<evidence type="ECO:0000256" key="3">
    <source>
        <dbReference type="ARBA" id="ARBA00022598"/>
    </source>
</evidence>
<comment type="caution">
    <text evidence="6">The sequence shown here is derived from an EMBL/GenBank/DDBJ whole genome shotgun (WGS) entry which is preliminary data.</text>
</comment>
<dbReference type="Gene3D" id="3.40.50.12780">
    <property type="entry name" value="N-terminal domain of ligase-like"/>
    <property type="match status" value="1"/>
</dbReference>
<comment type="similarity">
    <text evidence="4">Belongs to the NRP synthetase family.</text>
</comment>
<dbReference type="InterPro" id="IPR036736">
    <property type="entry name" value="ACP-like_sf"/>
</dbReference>
<evidence type="ECO:0000313" key="6">
    <source>
        <dbReference type="EMBL" id="RKK66772.1"/>
    </source>
</evidence>